<dbReference type="GO" id="GO:0004518">
    <property type="term" value="F:nuclease activity"/>
    <property type="evidence" value="ECO:0007669"/>
    <property type="project" value="UniProtKB-KW"/>
</dbReference>
<dbReference type="Pfam" id="PF10545">
    <property type="entry name" value="MADF_DNA_bdg"/>
    <property type="match status" value="1"/>
</dbReference>
<protein>
    <submittedName>
        <fullName evidence="12">MADF domain-containing protein</fullName>
    </submittedName>
</protein>
<feature type="region of interest" description="Disordered" evidence="8">
    <location>
        <begin position="1"/>
        <end position="73"/>
    </location>
</feature>
<dbReference type="AlphaFoldDB" id="A0A183FWX0"/>
<evidence type="ECO:0000313" key="12">
    <source>
        <dbReference type="WBParaSite" id="HPBE_0001298701-mRNA-1"/>
    </source>
</evidence>
<keyword evidence="11" id="KW-1185">Reference proteome</keyword>
<keyword evidence="4" id="KW-0540">Nuclease</keyword>
<name>A0A183FWX0_HELPZ</name>
<keyword evidence="7" id="KW-0539">Nucleus</keyword>
<dbReference type="InterPro" id="IPR006578">
    <property type="entry name" value="MADF-dom"/>
</dbReference>
<evidence type="ECO:0000256" key="4">
    <source>
        <dbReference type="ARBA" id="ARBA00022722"/>
    </source>
</evidence>
<evidence type="ECO:0000256" key="1">
    <source>
        <dbReference type="ARBA" id="ARBA00001968"/>
    </source>
</evidence>
<organism evidence="11 12">
    <name type="scientific">Heligmosomoides polygyrus</name>
    <name type="common">Parasitic roundworm</name>
    <dbReference type="NCBI Taxonomy" id="6339"/>
    <lineage>
        <taxon>Eukaryota</taxon>
        <taxon>Metazoa</taxon>
        <taxon>Ecdysozoa</taxon>
        <taxon>Nematoda</taxon>
        <taxon>Chromadorea</taxon>
        <taxon>Rhabditida</taxon>
        <taxon>Rhabditina</taxon>
        <taxon>Rhabditomorpha</taxon>
        <taxon>Strongyloidea</taxon>
        <taxon>Heligmosomidae</taxon>
        <taxon>Heligmosomoides</taxon>
    </lineage>
</organism>
<evidence type="ECO:0000256" key="5">
    <source>
        <dbReference type="ARBA" id="ARBA00022723"/>
    </source>
</evidence>
<feature type="domain" description="MADF" evidence="9">
    <location>
        <begin position="89"/>
        <end position="186"/>
    </location>
</feature>
<dbReference type="GO" id="GO:0016787">
    <property type="term" value="F:hydrolase activity"/>
    <property type="evidence" value="ECO:0007669"/>
    <property type="project" value="UniProtKB-KW"/>
</dbReference>
<dbReference type="EMBL" id="UZAH01027722">
    <property type="protein sequence ID" value="VDO94439.1"/>
    <property type="molecule type" value="Genomic_DNA"/>
</dbReference>
<dbReference type="InterPro" id="IPR045249">
    <property type="entry name" value="HARBI1-like"/>
</dbReference>
<feature type="compositionally biased region" description="Polar residues" evidence="8">
    <location>
        <begin position="1"/>
        <end position="18"/>
    </location>
</feature>
<dbReference type="PANTHER" id="PTHR22930">
    <property type="match status" value="1"/>
</dbReference>
<dbReference type="Pfam" id="PF13359">
    <property type="entry name" value="DDE_Tnp_4"/>
    <property type="match status" value="1"/>
</dbReference>
<dbReference type="PANTHER" id="PTHR22930:SF269">
    <property type="entry name" value="NUCLEASE HARBI1-LIKE PROTEIN"/>
    <property type="match status" value="1"/>
</dbReference>
<accession>A0A3P7ZUY9</accession>
<keyword evidence="6" id="KW-0378">Hydrolase</keyword>
<comment type="subcellular location">
    <subcellularLocation>
        <location evidence="2">Nucleus</location>
    </subcellularLocation>
</comment>
<evidence type="ECO:0000256" key="7">
    <source>
        <dbReference type="ARBA" id="ARBA00023242"/>
    </source>
</evidence>
<dbReference type="WBParaSite" id="HPBE_0001298701-mRNA-1">
    <property type="protein sequence ID" value="HPBE_0001298701-mRNA-1"/>
    <property type="gene ID" value="HPBE_0001298701"/>
</dbReference>
<accession>A0A183FWX0</accession>
<comment type="cofactor">
    <cofactor evidence="1">
        <name>a divalent metal cation</name>
        <dbReference type="ChEBI" id="CHEBI:60240"/>
    </cofactor>
</comment>
<dbReference type="Proteomes" id="UP000050761">
    <property type="component" value="Unassembled WGS sequence"/>
</dbReference>
<reference evidence="12" key="2">
    <citation type="submission" date="2019-09" db="UniProtKB">
        <authorList>
            <consortium name="WormBaseParasite"/>
        </authorList>
    </citation>
    <scope>IDENTIFICATION</scope>
</reference>
<dbReference type="InterPro" id="IPR027806">
    <property type="entry name" value="HARBI1_dom"/>
</dbReference>
<evidence type="ECO:0000256" key="2">
    <source>
        <dbReference type="ARBA" id="ARBA00004123"/>
    </source>
</evidence>
<dbReference type="OrthoDB" id="6487365at2759"/>
<feature type="region of interest" description="Disordered" evidence="8">
    <location>
        <begin position="207"/>
        <end position="240"/>
    </location>
</feature>
<sequence length="730" mass="82795">MNRYENTSRMEFGSSQSGSDEKEMYLRMSPPGHKRSTRDRTPEEVNSDEEIDTPEEFLPEAVGDRHRGNRRGRTSRKLVAHWSDSRRMALIEEVSRRKSLWDVTSALYKDKQQADMEWHRVKEALNATFGASFEIRDLKKQWKNLRDSFQKRLKGVKEPKIGSGAWEPPTKWIFFEAMRFLLEFNDEETSLSNVDAYEDASAGPSTVCYSRGESRSGSNSPAPSTAHAQRKAALENRKTESGETTVLSRICDELGNLNQQTGDEFDVFGVFMATTLRKIAGYDRRLADLTQAELRDRLSMQKTFLMNGNRNNMVRGMRRFRPYRVMRGAARNFIDDGRRKLVVLMKLLLVLLIDDDNEDMSDARDGKEDVNDAHVPFVETRFHIFDAYLASLNPSSYHEFMRMYPEEFEELHHHLYPKLVHAATHLEPIGARHRLAIFLRYVGHGGTRTQISGEFEIGSSTASKIVREVAAAIIDVLHATAFPRPTRSTWMAALSGFKRSMNYPAAIGALDGKHIACVRPSGSGSTYYNNKGFYSIVLLAIVDADYRCIIYDLGATGCLSDAEVFSRSAMKAYLEAHDGDFPEPQQLPDIGKVPCHFLVDQGFRQTVRFIRPYSQPEASKEIKCAHFNLVHSRARRVVENYFGILANRFRILMRPMTGPPAVVETITLAIMVLHNLMIISVGAEAVVQRFGLGEPFQDAEELGVSGNVPYSSKAARNALREYFARREGLH</sequence>
<feature type="compositionally biased region" description="Acidic residues" evidence="8">
    <location>
        <begin position="45"/>
        <end position="58"/>
    </location>
</feature>
<evidence type="ECO:0000256" key="8">
    <source>
        <dbReference type="SAM" id="MobiDB-lite"/>
    </source>
</evidence>
<keyword evidence="5" id="KW-0479">Metal-binding</keyword>
<evidence type="ECO:0000313" key="11">
    <source>
        <dbReference type="Proteomes" id="UP000050761"/>
    </source>
</evidence>
<dbReference type="GO" id="GO:0046872">
    <property type="term" value="F:metal ion binding"/>
    <property type="evidence" value="ECO:0007669"/>
    <property type="project" value="UniProtKB-KW"/>
</dbReference>
<feature type="compositionally biased region" description="Polar residues" evidence="8">
    <location>
        <begin position="215"/>
        <end position="227"/>
    </location>
</feature>
<dbReference type="PROSITE" id="PS51029">
    <property type="entry name" value="MADF"/>
    <property type="match status" value="1"/>
</dbReference>
<dbReference type="GO" id="GO:0005634">
    <property type="term" value="C:nucleus"/>
    <property type="evidence" value="ECO:0007669"/>
    <property type="project" value="UniProtKB-SubCell"/>
</dbReference>
<comment type="similarity">
    <text evidence="3">Belongs to the HARBI1 family.</text>
</comment>
<proteinExistence type="inferred from homology"/>
<evidence type="ECO:0000256" key="3">
    <source>
        <dbReference type="ARBA" id="ARBA00006958"/>
    </source>
</evidence>
<evidence type="ECO:0000259" key="9">
    <source>
        <dbReference type="PROSITE" id="PS51029"/>
    </source>
</evidence>
<gene>
    <name evidence="10" type="ORF">HPBE_LOCUS12988</name>
</gene>
<evidence type="ECO:0000256" key="6">
    <source>
        <dbReference type="ARBA" id="ARBA00022801"/>
    </source>
</evidence>
<reference evidence="10 11" key="1">
    <citation type="submission" date="2018-11" db="EMBL/GenBank/DDBJ databases">
        <authorList>
            <consortium name="Pathogen Informatics"/>
        </authorList>
    </citation>
    <scope>NUCLEOTIDE SEQUENCE [LARGE SCALE GENOMIC DNA]</scope>
</reference>
<dbReference type="SMART" id="SM00595">
    <property type="entry name" value="MADF"/>
    <property type="match status" value="1"/>
</dbReference>
<evidence type="ECO:0000313" key="10">
    <source>
        <dbReference type="EMBL" id="VDO94439.1"/>
    </source>
</evidence>